<name>A0A0D6JW65_9EURY</name>
<dbReference type="Pfam" id="PF00933">
    <property type="entry name" value="Glyco_hydro_3"/>
    <property type="match status" value="1"/>
</dbReference>
<dbReference type="Gene3D" id="3.40.50.1700">
    <property type="entry name" value="Glycoside hydrolase family 3 C-terminal domain"/>
    <property type="match status" value="1"/>
</dbReference>
<dbReference type="SUPFAM" id="SSF56988">
    <property type="entry name" value="Anthrax protective antigen"/>
    <property type="match status" value="1"/>
</dbReference>
<keyword evidence="2" id="KW-0378">Hydrolase</keyword>
<dbReference type="InterPro" id="IPR019800">
    <property type="entry name" value="Glyco_hydro_3_AS"/>
</dbReference>
<evidence type="ECO:0000313" key="7">
    <source>
        <dbReference type="Proteomes" id="UP000198902"/>
    </source>
</evidence>
<dbReference type="InterPro" id="IPR037524">
    <property type="entry name" value="PA14/GLEYA"/>
</dbReference>
<dbReference type="AlphaFoldDB" id="A0A0D6JW65"/>
<keyword evidence="7" id="KW-1185">Reference proteome</keyword>
<dbReference type="InterPro" id="IPR050288">
    <property type="entry name" value="Cellulose_deg_GH3"/>
</dbReference>
<dbReference type="EMBL" id="CSTE01000005">
    <property type="protein sequence ID" value="CQR52876.1"/>
    <property type="molecule type" value="Genomic_DNA"/>
</dbReference>
<dbReference type="SMART" id="SM01217">
    <property type="entry name" value="Fn3_like"/>
    <property type="match status" value="1"/>
</dbReference>
<dbReference type="InterPro" id="IPR013783">
    <property type="entry name" value="Ig-like_fold"/>
</dbReference>
<dbReference type="FunFam" id="2.60.40.10:FF:000495">
    <property type="entry name" value="Periplasmic beta-glucosidase"/>
    <property type="match status" value="1"/>
</dbReference>
<dbReference type="Pfam" id="PF07691">
    <property type="entry name" value="PA14"/>
    <property type="match status" value="1"/>
</dbReference>
<dbReference type="RefSeq" id="WP_167344160.1">
    <property type="nucleotide sequence ID" value="NZ_CABLRR010000005.1"/>
</dbReference>
<protein>
    <submittedName>
        <fullName evidence="6">Xylan 1,4-beta-xylosidase</fullName>
    </submittedName>
</protein>
<evidence type="ECO:0000313" key="6">
    <source>
        <dbReference type="EMBL" id="CQR52876.1"/>
    </source>
</evidence>
<dbReference type="Gene3D" id="3.20.20.300">
    <property type="entry name" value="Glycoside hydrolase, family 3, N-terminal domain"/>
    <property type="match status" value="1"/>
</dbReference>
<feature type="region of interest" description="Disordered" evidence="4">
    <location>
        <begin position="867"/>
        <end position="898"/>
    </location>
</feature>
<dbReference type="InterPro" id="IPR036881">
    <property type="entry name" value="Glyco_hydro_3_C_sf"/>
</dbReference>
<dbReference type="OrthoDB" id="30657at2157"/>
<evidence type="ECO:0000259" key="5">
    <source>
        <dbReference type="PROSITE" id="PS51820"/>
    </source>
</evidence>
<evidence type="ECO:0000256" key="3">
    <source>
        <dbReference type="ARBA" id="ARBA00023277"/>
    </source>
</evidence>
<dbReference type="PRINTS" id="PR00133">
    <property type="entry name" value="GLHYDRLASE3"/>
</dbReference>
<proteinExistence type="inferred from homology"/>
<dbReference type="Gene3D" id="2.60.120.260">
    <property type="entry name" value="Galactose-binding domain-like"/>
    <property type="match status" value="1"/>
</dbReference>
<dbReference type="Pfam" id="PF14310">
    <property type="entry name" value="Fn3-like"/>
    <property type="match status" value="1"/>
</dbReference>
<feature type="compositionally biased region" description="Gly residues" evidence="4">
    <location>
        <begin position="879"/>
        <end position="898"/>
    </location>
</feature>
<dbReference type="InterPro" id="IPR017853">
    <property type="entry name" value="GH"/>
</dbReference>
<dbReference type="GO" id="GO:0004553">
    <property type="term" value="F:hydrolase activity, hydrolyzing O-glycosyl compounds"/>
    <property type="evidence" value="ECO:0007669"/>
    <property type="project" value="InterPro"/>
</dbReference>
<gene>
    <name evidence="6" type="primary">xyl3A</name>
    <name evidence="6" type="ORF">BN996_03347</name>
</gene>
<sequence length="898" mass="95782">MSEENTDTADETELDRRSFLRGSAASAAALTFGLSATETGAAQTSDRVESLIDEMTLEEKVAQVTGQDAFLEDTGYLPPNERLGIDEVRMSDGPLGLRRGQQTAFPATISAASTFDQRLVETEGTAIAREAVANNQDVHLAPALNIVRVPQLGRAFEYFGEDPAVTGELATAFIDGIQSEGIIATAKHYVANNQETNRGGPSQDLPGVSAEVSERALREIYLPGFRQAVEDGDVGAIMAAYNRINGTYATEHAKLLDEILKEEWGFDGLVMSDWGAVHSTVASANNGLDVETPGENPAFDLNWPAYWGDDLLEAVNDGYVNEAEIDDKVRRLLGQLARFGRLETRDAPDVSVDRRAQRRVARDVAERGAVLLKNEGDVLPFETDELDELAVIGQTPSRFRIGGGGSSDVVPERRVGPLEGIESFVGDDVTVTPVEASEHQPLDVSTVAHPETGDSGFRAAYFDNTSFDGEPVTTRSMRSNSLFSEDIEAVSGVEPSEFSARLTGEWTAPVSGTVSFEVASSSASRLLIDGEQVVENQGGTLGGSASTTGDVSVEDGEAYDVTIEVAGTQYTDEPYLRVRIARPDENPLDLATEAAASADGAVVIAKGSSEEGEDREDLRLGGNQNELVEAVAEANDATAVVLNTGGPVVMPWVDAVPTVLQMWFPGQEGGGALANLLFGDANPAGRLPVTFGADLYDYPANEPDSDRRFPGENNHVYYDEGIYVGYRHFDDEAIEPLFPFGAGESYTSFAYRRATLSPGAVGDGQTASLSVDVANTGDVAGTETVQVYARDVQASVDRPPKELVAFQTVSLDPGERTTVSLEVTPDDLAFFHPDDEAWVTEPGRFELLVGHSSRDIRQTVTLNVIDRPDVANSASNGRSGNGSGANGDDGNDRGGAGN</sequence>
<organism evidence="6 7">
    <name type="scientific">Haloferax massiliensis</name>
    <dbReference type="NCBI Taxonomy" id="1476858"/>
    <lineage>
        <taxon>Archaea</taxon>
        <taxon>Methanobacteriati</taxon>
        <taxon>Methanobacteriota</taxon>
        <taxon>Stenosarchaea group</taxon>
        <taxon>Halobacteria</taxon>
        <taxon>Halobacteriales</taxon>
        <taxon>Haloferacaceae</taxon>
        <taxon>Haloferax</taxon>
    </lineage>
</organism>
<evidence type="ECO:0000256" key="1">
    <source>
        <dbReference type="ARBA" id="ARBA00005336"/>
    </source>
</evidence>
<evidence type="ECO:0000256" key="2">
    <source>
        <dbReference type="ARBA" id="ARBA00022801"/>
    </source>
</evidence>
<dbReference type="Pfam" id="PF01915">
    <property type="entry name" value="Glyco_hydro_3_C"/>
    <property type="match status" value="1"/>
</dbReference>
<dbReference type="Gene3D" id="2.60.40.10">
    <property type="entry name" value="Immunoglobulins"/>
    <property type="match status" value="1"/>
</dbReference>
<dbReference type="InterPro" id="IPR026891">
    <property type="entry name" value="Fn3-like"/>
</dbReference>
<dbReference type="PROSITE" id="PS51318">
    <property type="entry name" value="TAT"/>
    <property type="match status" value="1"/>
</dbReference>
<dbReference type="PROSITE" id="PS51820">
    <property type="entry name" value="PA14"/>
    <property type="match status" value="1"/>
</dbReference>
<evidence type="ECO:0000256" key="4">
    <source>
        <dbReference type="SAM" id="MobiDB-lite"/>
    </source>
</evidence>
<dbReference type="PANTHER" id="PTHR42715:SF10">
    <property type="entry name" value="BETA-GLUCOSIDASE"/>
    <property type="match status" value="1"/>
</dbReference>
<dbReference type="InterPro" id="IPR006311">
    <property type="entry name" value="TAT_signal"/>
</dbReference>
<dbReference type="PANTHER" id="PTHR42715">
    <property type="entry name" value="BETA-GLUCOSIDASE"/>
    <property type="match status" value="1"/>
</dbReference>
<dbReference type="GO" id="GO:0005975">
    <property type="term" value="P:carbohydrate metabolic process"/>
    <property type="evidence" value="ECO:0007669"/>
    <property type="project" value="InterPro"/>
</dbReference>
<dbReference type="InterPro" id="IPR011658">
    <property type="entry name" value="PA14_dom"/>
</dbReference>
<dbReference type="InterPro" id="IPR019546">
    <property type="entry name" value="TAT_signal_bac_arc"/>
</dbReference>
<dbReference type="InterPro" id="IPR002772">
    <property type="entry name" value="Glyco_hydro_3_C"/>
</dbReference>
<dbReference type="InterPro" id="IPR036962">
    <property type="entry name" value="Glyco_hydro_3_N_sf"/>
</dbReference>
<dbReference type="PROSITE" id="PS00775">
    <property type="entry name" value="GLYCOSYL_HYDROL_F3"/>
    <property type="match status" value="1"/>
</dbReference>
<dbReference type="Proteomes" id="UP000198902">
    <property type="component" value="Unassembled WGS sequence"/>
</dbReference>
<dbReference type="SUPFAM" id="SSF51445">
    <property type="entry name" value="(Trans)glycosidases"/>
    <property type="match status" value="1"/>
</dbReference>
<dbReference type="SUPFAM" id="SSF52279">
    <property type="entry name" value="Beta-D-glucan exohydrolase, C-terminal domain"/>
    <property type="match status" value="1"/>
</dbReference>
<accession>A0A0D6JW65</accession>
<dbReference type="SMART" id="SM00758">
    <property type="entry name" value="PA14"/>
    <property type="match status" value="1"/>
</dbReference>
<reference evidence="7" key="1">
    <citation type="submission" date="2015-03" db="EMBL/GenBank/DDBJ databases">
        <authorList>
            <person name="Urmite Genomes"/>
        </authorList>
    </citation>
    <scope>NUCLEOTIDE SEQUENCE [LARGE SCALE GENOMIC DNA]</scope>
    <source>
        <strain evidence="7">Arc-Hr</strain>
    </source>
</reference>
<keyword evidence="3" id="KW-0119">Carbohydrate metabolism</keyword>
<feature type="domain" description="PA14" evidence="5">
    <location>
        <begin position="452"/>
        <end position="595"/>
    </location>
</feature>
<dbReference type="Pfam" id="PF10518">
    <property type="entry name" value="TAT_signal"/>
    <property type="match status" value="1"/>
</dbReference>
<dbReference type="InterPro" id="IPR001764">
    <property type="entry name" value="Glyco_hydro_3_N"/>
</dbReference>
<comment type="similarity">
    <text evidence="1">Belongs to the glycosyl hydrolase 3 family.</text>
</comment>